<keyword evidence="1" id="KW-0808">Transferase</keyword>
<sequence length="246" mass="27147">MACVKGSNAEKTNAIIMAAGLGTRMAPLTKTTPKPLISVNGTPMIETVINALVTAGVERISVVVGYLKEQFCYLEERYPAVVLVENTEYLEKNNISSIYAAVDVLEQGATFICEADLVISDEHIFQPRPSRSCYFGRKFSGHTGDWVFDLDDSGKIVRIGKGGSDTYAMVGLSYFSAPDAKRLARFMHDAYKETGHEQLFWDDVVNNHIAELDLSIHPVEAQQIAELDSVAELAAFDHGYVYLLRS</sequence>
<protein>
    <submittedName>
        <fullName evidence="4">Choline kinase</fullName>
    </submittedName>
</protein>
<dbReference type="CDD" id="cd02523">
    <property type="entry name" value="PC_cytidylyltransferase"/>
    <property type="match status" value="1"/>
</dbReference>
<dbReference type="SUPFAM" id="SSF53448">
    <property type="entry name" value="Nucleotide-diphospho-sugar transferases"/>
    <property type="match status" value="1"/>
</dbReference>
<evidence type="ECO:0000259" key="3">
    <source>
        <dbReference type="Pfam" id="PF12804"/>
    </source>
</evidence>
<dbReference type="Pfam" id="PF12804">
    <property type="entry name" value="NTP_transf_3"/>
    <property type="match status" value="1"/>
</dbReference>
<feature type="domain" description="MobA-like NTP transferase" evidence="3">
    <location>
        <begin position="14"/>
        <end position="123"/>
    </location>
</feature>
<organism evidence="4 5">
    <name type="scientific">Lancefieldella rimae</name>
    <dbReference type="NCBI Taxonomy" id="1383"/>
    <lineage>
        <taxon>Bacteria</taxon>
        <taxon>Bacillati</taxon>
        <taxon>Actinomycetota</taxon>
        <taxon>Coriobacteriia</taxon>
        <taxon>Coriobacteriales</taxon>
        <taxon>Atopobiaceae</taxon>
        <taxon>Lancefieldella</taxon>
    </lineage>
</organism>
<keyword evidence="4" id="KW-0418">Kinase</keyword>
<dbReference type="InterPro" id="IPR050065">
    <property type="entry name" value="GlmU-like"/>
</dbReference>
<dbReference type="PANTHER" id="PTHR43584:SF5">
    <property type="entry name" value="PROTEIN LICC"/>
    <property type="match status" value="1"/>
</dbReference>
<proteinExistence type="predicted"/>
<dbReference type="GeneID" id="84904546"/>
<keyword evidence="5" id="KW-1185">Reference proteome</keyword>
<accession>A0ABR5Q0S8</accession>
<name>A0ABR5Q0S8_9ACTN</name>
<dbReference type="Gene3D" id="3.90.550.10">
    <property type="entry name" value="Spore Coat Polysaccharide Biosynthesis Protein SpsA, Chain A"/>
    <property type="match status" value="1"/>
</dbReference>
<dbReference type="GO" id="GO:0016301">
    <property type="term" value="F:kinase activity"/>
    <property type="evidence" value="ECO:0007669"/>
    <property type="project" value="UniProtKB-KW"/>
</dbReference>
<dbReference type="InterPro" id="IPR029044">
    <property type="entry name" value="Nucleotide-diphossugar_trans"/>
</dbReference>
<keyword evidence="2" id="KW-0548">Nucleotidyltransferase</keyword>
<dbReference type="EMBL" id="JQCP01000002">
    <property type="protein sequence ID" value="KRO02316.1"/>
    <property type="molecule type" value="Genomic_DNA"/>
</dbReference>
<evidence type="ECO:0000256" key="1">
    <source>
        <dbReference type="ARBA" id="ARBA00022679"/>
    </source>
</evidence>
<reference evidence="4 5" key="1">
    <citation type="journal article" date="2015" name="Genome Announc.">
        <title>Expanding the biotechnology potential of lactobacilli through comparative genomics of 213 strains and associated genera.</title>
        <authorList>
            <person name="Sun Z."/>
            <person name="Harris H.M."/>
            <person name="McCann A."/>
            <person name="Guo C."/>
            <person name="Argimon S."/>
            <person name="Zhang W."/>
            <person name="Yang X."/>
            <person name="Jeffery I.B."/>
            <person name="Cooney J.C."/>
            <person name="Kagawa T.F."/>
            <person name="Liu W."/>
            <person name="Song Y."/>
            <person name="Salvetti E."/>
            <person name="Wrobel A."/>
            <person name="Rasinkangas P."/>
            <person name="Parkhill J."/>
            <person name="Rea M.C."/>
            <person name="O'Sullivan O."/>
            <person name="Ritari J."/>
            <person name="Douillard F.P."/>
            <person name="Paul Ross R."/>
            <person name="Yang R."/>
            <person name="Briner A.E."/>
            <person name="Felis G.E."/>
            <person name="de Vos W.M."/>
            <person name="Barrangou R."/>
            <person name="Klaenhammer T.R."/>
            <person name="Caufield P.W."/>
            <person name="Cui Y."/>
            <person name="Zhang H."/>
            <person name="O'Toole P.W."/>
        </authorList>
    </citation>
    <scope>NUCLEOTIDE SEQUENCE [LARGE SCALE GENOMIC DNA]</scope>
    <source>
        <strain evidence="4 5">DSM 7090</strain>
    </source>
</reference>
<evidence type="ECO:0000256" key="2">
    <source>
        <dbReference type="ARBA" id="ARBA00022695"/>
    </source>
</evidence>
<dbReference type="PANTHER" id="PTHR43584">
    <property type="entry name" value="NUCLEOTIDYL TRANSFERASE"/>
    <property type="match status" value="1"/>
</dbReference>
<evidence type="ECO:0000313" key="5">
    <source>
        <dbReference type="Proteomes" id="UP000051927"/>
    </source>
</evidence>
<evidence type="ECO:0000313" key="4">
    <source>
        <dbReference type="EMBL" id="KRO02316.1"/>
    </source>
</evidence>
<dbReference type="Proteomes" id="UP000051927">
    <property type="component" value="Unassembled WGS sequence"/>
</dbReference>
<dbReference type="InterPro" id="IPR025877">
    <property type="entry name" value="MobA-like_NTP_Trfase"/>
</dbReference>
<gene>
    <name evidence="4" type="ORF">IV60_GL000746</name>
</gene>
<comment type="caution">
    <text evidence="4">The sequence shown here is derived from an EMBL/GenBank/DDBJ whole genome shotgun (WGS) entry which is preliminary data.</text>
</comment>
<dbReference type="RefSeq" id="WP_003149358.1">
    <property type="nucleotide sequence ID" value="NZ_JQCP01000002.1"/>
</dbReference>